<organism evidence="2 3">
    <name type="scientific">Bradyrhizobium retamae</name>
    <dbReference type="NCBI Taxonomy" id="1300035"/>
    <lineage>
        <taxon>Bacteria</taxon>
        <taxon>Pseudomonadati</taxon>
        <taxon>Pseudomonadota</taxon>
        <taxon>Alphaproteobacteria</taxon>
        <taxon>Hyphomicrobiales</taxon>
        <taxon>Nitrobacteraceae</taxon>
        <taxon>Bradyrhizobium</taxon>
    </lineage>
</organism>
<proteinExistence type="predicted"/>
<feature type="compositionally biased region" description="Gly residues" evidence="1">
    <location>
        <begin position="37"/>
        <end position="52"/>
    </location>
</feature>
<comment type="caution">
    <text evidence="2">The sequence shown here is derived from an EMBL/GenBank/DDBJ whole genome shotgun (WGS) entry which is preliminary data.</text>
</comment>
<feature type="compositionally biased region" description="Polar residues" evidence="1">
    <location>
        <begin position="1"/>
        <end position="10"/>
    </location>
</feature>
<accession>A0A0R3MPQ1</accession>
<dbReference type="Proteomes" id="UP000052023">
    <property type="component" value="Unassembled WGS sequence"/>
</dbReference>
<name>A0A0R3MPQ1_9BRAD</name>
<feature type="compositionally biased region" description="Basic and acidic residues" evidence="1">
    <location>
        <begin position="262"/>
        <end position="278"/>
    </location>
</feature>
<dbReference type="OrthoDB" id="8227546at2"/>
<dbReference type="AlphaFoldDB" id="A0A0R3MPQ1"/>
<gene>
    <name evidence="2" type="ORF">CQ13_07670</name>
</gene>
<feature type="compositionally biased region" description="Basic and acidic residues" evidence="1">
    <location>
        <begin position="58"/>
        <end position="72"/>
    </location>
</feature>
<dbReference type="EMBL" id="LLYA01000170">
    <property type="protein sequence ID" value="KRR21905.1"/>
    <property type="molecule type" value="Genomic_DNA"/>
</dbReference>
<feature type="region of interest" description="Disordered" evidence="1">
    <location>
        <begin position="1"/>
        <end position="74"/>
    </location>
</feature>
<feature type="region of interest" description="Disordered" evidence="1">
    <location>
        <begin position="255"/>
        <end position="300"/>
    </location>
</feature>
<evidence type="ECO:0000256" key="1">
    <source>
        <dbReference type="SAM" id="MobiDB-lite"/>
    </source>
</evidence>
<reference evidence="2 3" key="1">
    <citation type="submission" date="2014-03" db="EMBL/GenBank/DDBJ databases">
        <title>Bradyrhizobium valentinum sp. nov., isolated from effective nodules of Lupinus mariae-josephae, a lupine endemic of basic-lime soils in Eastern Spain.</title>
        <authorList>
            <person name="Duran D."/>
            <person name="Rey L."/>
            <person name="Navarro A."/>
            <person name="Busquets A."/>
            <person name="Imperial J."/>
            <person name="Ruiz-Argueso T."/>
        </authorList>
    </citation>
    <scope>NUCLEOTIDE SEQUENCE [LARGE SCALE GENOMIC DNA]</scope>
    <source>
        <strain evidence="2 3">Ro19</strain>
    </source>
</reference>
<sequence length="329" mass="34464">MSLNEGSTPVDNGGPSLSAEEEAFFTSGGESEIPAGGDAGADAGGGTGGGEGSAEKPAGGEKPDAGTPKNDHVPLATFLEEKKARKELATKYQETEKALAELRGKFAIIDRLKLGGEDPAATQQPAGPPAVEEDIFGAVKHVTETLAQIQKREADAAAAKEADEKAATEQKTFVDNYTKACNEFEKTTPDFKPAYDFLLNSRAGELRAIGYDTPEALHQALIADEFAIAQMAFERGKSPAELIYSLANQRGYKKASAPAADPKGDAAKAAADKLETIERGQAAHKSLSNTGGSSGDQDMTAEALIAMPAAEFETWCEKNPARARKLFGG</sequence>
<evidence type="ECO:0000313" key="3">
    <source>
        <dbReference type="Proteomes" id="UP000052023"/>
    </source>
</evidence>
<protein>
    <recommendedName>
        <fullName evidence="4">Scaffolding protein</fullName>
    </recommendedName>
</protein>
<evidence type="ECO:0000313" key="2">
    <source>
        <dbReference type="EMBL" id="KRR21905.1"/>
    </source>
</evidence>
<evidence type="ECO:0008006" key="4">
    <source>
        <dbReference type="Google" id="ProtNLM"/>
    </source>
</evidence>
<keyword evidence="3" id="KW-1185">Reference proteome</keyword>
<dbReference type="RefSeq" id="WP_057845798.1">
    <property type="nucleotide sequence ID" value="NZ_LLYA01000170.1"/>
</dbReference>
<feature type="compositionally biased region" description="Polar residues" evidence="1">
    <location>
        <begin position="286"/>
        <end position="297"/>
    </location>
</feature>